<evidence type="ECO:0000313" key="18">
    <source>
        <dbReference type="Proteomes" id="UP000488956"/>
    </source>
</evidence>
<dbReference type="Proteomes" id="UP000486351">
    <property type="component" value="Unassembled WGS sequence"/>
</dbReference>
<organism evidence="1 10">
    <name type="scientific">Phytophthora fragariae</name>
    <dbReference type="NCBI Taxonomy" id="53985"/>
    <lineage>
        <taxon>Eukaryota</taxon>
        <taxon>Sar</taxon>
        <taxon>Stramenopiles</taxon>
        <taxon>Oomycota</taxon>
        <taxon>Peronosporomycetes</taxon>
        <taxon>Peronosporales</taxon>
        <taxon>Peronosporaceae</taxon>
        <taxon>Phytophthora</taxon>
    </lineage>
</organism>
<proteinExistence type="predicted"/>
<evidence type="ECO:0000313" key="3">
    <source>
        <dbReference type="EMBL" id="KAE9116446.1"/>
    </source>
</evidence>
<dbReference type="Proteomes" id="UP000429523">
    <property type="component" value="Unassembled WGS sequence"/>
</dbReference>
<comment type="caution">
    <text evidence="1">The sequence shown here is derived from an EMBL/GenBank/DDBJ whole genome shotgun (WGS) entry which is preliminary data.</text>
</comment>
<keyword evidence="11" id="KW-1185">Reference proteome</keyword>
<dbReference type="Proteomes" id="UP000437068">
    <property type="component" value="Unassembled WGS sequence"/>
</dbReference>
<evidence type="ECO:0000313" key="16">
    <source>
        <dbReference type="Proteomes" id="UP000476176"/>
    </source>
</evidence>
<reference evidence="10 11" key="1">
    <citation type="submission" date="2018-08" db="EMBL/GenBank/DDBJ databases">
        <title>Genomic investigation of the strawberry pathogen Phytophthora fragariae indicates pathogenicity is determined by transcriptional variation in three key races.</title>
        <authorList>
            <person name="Adams T.M."/>
            <person name="Armitage A.D."/>
            <person name="Sobczyk M.K."/>
            <person name="Bates H.J."/>
            <person name="Dunwell J.M."/>
            <person name="Nellist C.F."/>
            <person name="Harrison R.J."/>
        </authorList>
    </citation>
    <scope>NUCLEOTIDE SEQUENCE [LARGE SCALE GENOMIC DNA]</scope>
    <source>
        <strain evidence="8 12">A4</strain>
        <strain evidence="7 13">BC-1</strain>
        <strain evidence="6 16">BC-23</strain>
        <strain evidence="5 11">NOV-27</strain>
        <strain evidence="4 14">NOV-5</strain>
        <strain evidence="3 15">NOV-71</strain>
        <strain evidence="9 17">NOV-77</strain>
        <strain evidence="1 10">NOV-9</strain>
        <strain evidence="2 18">ONT-3</strain>
    </source>
</reference>
<dbReference type="EMBL" id="QXGD01000196">
    <property type="protein sequence ID" value="KAE9248321.1"/>
    <property type="molecule type" value="Genomic_DNA"/>
</dbReference>
<dbReference type="EMBL" id="QXGF01000447">
    <property type="protein sequence ID" value="KAE8940097.1"/>
    <property type="molecule type" value="Genomic_DNA"/>
</dbReference>
<evidence type="ECO:0000313" key="4">
    <source>
        <dbReference type="EMBL" id="KAE9146419.1"/>
    </source>
</evidence>
<dbReference type="EMBL" id="QXGE01000427">
    <property type="protein sequence ID" value="KAE9312771.1"/>
    <property type="molecule type" value="Genomic_DNA"/>
</dbReference>
<evidence type="ECO:0000313" key="7">
    <source>
        <dbReference type="EMBL" id="KAE9248321.1"/>
    </source>
</evidence>
<evidence type="ECO:0000313" key="1">
    <source>
        <dbReference type="EMBL" id="KAE8940097.1"/>
    </source>
</evidence>
<dbReference type="Proteomes" id="UP000441208">
    <property type="component" value="Unassembled WGS sequence"/>
</dbReference>
<evidence type="ECO:0000313" key="9">
    <source>
        <dbReference type="EMBL" id="KAE9344838.1"/>
    </source>
</evidence>
<evidence type="ECO:0000313" key="15">
    <source>
        <dbReference type="Proteomes" id="UP000441208"/>
    </source>
</evidence>
<evidence type="ECO:0000313" key="6">
    <source>
        <dbReference type="EMBL" id="KAE9236740.1"/>
    </source>
</evidence>
<dbReference type="Proteomes" id="UP000476176">
    <property type="component" value="Unassembled WGS sequence"/>
</dbReference>
<evidence type="ECO:0000313" key="8">
    <source>
        <dbReference type="EMBL" id="KAE9312771.1"/>
    </source>
</evidence>
<protein>
    <submittedName>
        <fullName evidence="1">Uncharacterized protein</fullName>
    </submittedName>
</protein>
<evidence type="ECO:0000313" key="5">
    <source>
        <dbReference type="EMBL" id="KAE9194268.1"/>
    </source>
</evidence>
<evidence type="ECO:0000313" key="12">
    <source>
        <dbReference type="Proteomes" id="UP000437068"/>
    </source>
</evidence>
<gene>
    <name evidence="8" type="ORF">PF001_g9063</name>
    <name evidence="7" type="ORF">PF002_g5851</name>
    <name evidence="6" type="ORF">PF004_g8779</name>
    <name evidence="5" type="ORF">PF005_g17754</name>
    <name evidence="4" type="ORF">PF006_g8813</name>
    <name evidence="3" type="ORF">PF007_g9660</name>
    <name evidence="9" type="ORF">PF008_g9048</name>
    <name evidence="1" type="ORF">PF009_g10088</name>
    <name evidence="2" type="ORF">PF010_g9084</name>
</gene>
<dbReference type="EMBL" id="QXFZ01000438">
    <property type="protein sequence ID" value="KAE9116446.1"/>
    <property type="molecule type" value="Genomic_DNA"/>
</dbReference>
<dbReference type="Proteomes" id="UP000440732">
    <property type="component" value="Unassembled WGS sequence"/>
</dbReference>
<dbReference type="EMBL" id="QXGC01000415">
    <property type="protein sequence ID" value="KAE9236740.1"/>
    <property type="molecule type" value="Genomic_DNA"/>
</dbReference>
<dbReference type="EMBL" id="QXGB01001244">
    <property type="protein sequence ID" value="KAE9194268.1"/>
    <property type="molecule type" value="Genomic_DNA"/>
</dbReference>
<dbReference type="OrthoDB" id="4062651at2759"/>
<name>A0A6A3F6T8_9STRA</name>
<evidence type="ECO:0000313" key="17">
    <source>
        <dbReference type="Proteomes" id="UP000486351"/>
    </source>
</evidence>
<evidence type="ECO:0000313" key="14">
    <source>
        <dbReference type="Proteomes" id="UP000440732"/>
    </source>
</evidence>
<dbReference type="EMBL" id="QXFY01000421">
    <property type="protein sequence ID" value="KAE9344838.1"/>
    <property type="molecule type" value="Genomic_DNA"/>
</dbReference>
<sequence length="48" mass="5681">MCIIQAVSRKLPWGNQVDNFVVERRVDNKELPQRPPEFTDAQWQDVQV</sequence>
<dbReference type="AlphaFoldDB" id="A0A6A3F6T8"/>
<evidence type="ECO:0000313" key="11">
    <source>
        <dbReference type="Proteomes" id="UP000433483"/>
    </source>
</evidence>
<evidence type="ECO:0000313" key="10">
    <source>
        <dbReference type="Proteomes" id="UP000429523"/>
    </source>
</evidence>
<accession>A0A6A3F6T8</accession>
<dbReference type="EMBL" id="QXGA01000408">
    <property type="protein sequence ID" value="KAE9146419.1"/>
    <property type="molecule type" value="Genomic_DNA"/>
</dbReference>
<dbReference type="Proteomes" id="UP000488956">
    <property type="component" value="Unassembled WGS sequence"/>
</dbReference>
<evidence type="ECO:0000313" key="13">
    <source>
        <dbReference type="Proteomes" id="UP000440367"/>
    </source>
</evidence>
<dbReference type="EMBL" id="QXFX01000427">
    <property type="protein sequence ID" value="KAE9116118.1"/>
    <property type="molecule type" value="Genomic_DNA"/>
</dbReference>
<dbReference type="Proteomes" id="UP000433483">
    <property type="component" value="Unassembled WGS sequence"/>
</dbReference>
<dbReference type="Proteomes" id="UP000440367">
    <property type="component" value="Unassembled WGS sequence"/>
</dbReference>
<evidence type="ECO:0000313" key="2">
    <source>
        <dbReference type="EMBL" id="KAE9116118.1"/>
    </source>
</evidence>